<comment type="caution">
    <text evidence="1">The sequence shown here is derived from an EMBL/GenBank/DDBJ whole genome shotgun (WGS) entry which is preliminary data.</text>
</comment>
<reference evidence="1 2" key="1">
    <citation type="submission" date="2024-04" db="EMBL/GenBank/DDBJ databases">
        <title>Novel species of the genus Ideonella isolated from streams.</title>
        <authorList>
            <person name="Lu H."/>
        </authorList>
    </citation>
    <scope>NUCLEOTIDE SEQUENCE [LARGE SCALE GENOMIC DNA]</scope>
    <source>
        <strain evidence="1 2">BYS139W</strain>
    </source>
</reference>
<evidence type="ECO:0000313" key="2">
    <source>
        <dbReference type="Proteomes" id="UP001368500"/>
    </source>
</evidence>
<accession>A0ABU9B576</accession>
<name>A0ABU9B576_9BURK</name>
<dbReference type="RefSeq" id="WP_341372798.1">
    <property type="nucleotide sequence ID" value="NZ_JBBUTF010000003.1"/>
</dbReference>
<sequence>MEGVATRYHAADGVVAIERAQDCTPIAEHCAALRQAGATGGADMRHAASLPAVVVERYINDKGITFAEFLRDPEHARTMLNDPALAAFRVWEGKA</sequence>
<proteinExistence type="predicted"/>
<organism evidence="1 2">
    <name type="scientific">Pseudaquabacterium rugosum</name>
    <dbReference type="NCBI Taxonomy" id="2984194"/>
    <lineage>
        <taxon>Bacteria</taxon>
        <taxon>Pseudomonadati</taxon>
        <taxon>Pseudomonadota</taxon>
        <taxon>Betaproteobacteria</taxon>
        <taxon>Burkholderiales</taxon>
        <taxon>Sphaerotilaceae</taxon>
        <taxon>Pseudaquabacterium</taxon>
    </lineage>
</organism>
<protein>
    <submittedName>
        <fullName evidence="1">Uncharacterized protein</fullName>
    </submittedName>
</protein>
<evidence type="ECO:0000313" key="1">
    <source>
        <dbReference type="EMBL" id="MEK8025015.1"/>
    </source>
</evidence>
<gene>
    <name evidence="1" type="ORF">AACH11_03450</name>
</gene>
<keyword evidence="2" id="KW-1185">Reference proteome</keyword>
<dbReference type="Proteomes" id="UP001368500">
    <property type="component" value="Unassembled WGS sequence"/>
</dbReference>
<dbReference type="EMBL" id="JBBUTF010000003">
    <property type="protein sequence ID" value="MEK8025015.1"/>
    <property type="molecule type" value="Genomic_DNA"/>
</dbReference>